<gene>
    <name evidence="1" type="ORF">E5288_WYG010865</name>
</gene>
<sequence>MASASSSQRGRPGSGNFGGSHGCGFDGNDNLGCGGSFSGRSVFGGSCGGGGFGGNGDGYNGFGNDVSNFGGGGSYSDLGNYDN</sequence>
<accession>A0A6B0QWW2</accession>
<evidence type="ECO:0000313" key="1">
    <source>
        <dbReference type="EMBL" id="MXQ82329.1"/>
    </source>
</evidence>
<dbReference type="AlphaFoldDB" id="A0A6B0QWW2"/>
<dbReference type="Proteomes" id="UP000322234">
    <property type="component" value="Unassembled WGS sequence"/>
</dbReference>
<reference evidence="1" key="1">
    <citation type="submission" date="2019-10" db="EMBL/GenBank/DDBJ databases">
        <title>The sequence and de novo assembly of the wild yak genome.</title>
        <authorList>
            <person name="Liu Y."/>
        </authorList>
    </citation>
    <scope>NUCLEOTIDE SEQUENCE [LARGE SCALE GENOMIC DNA]</scope>
    <source>
        <strain evidence="1">WY2019</strain>
    </source>
</reference>
<evidence type="ECO:0000313" key="2">
    <source>
        <dbReference type="Proteomes" id="UP000322234"/>
    </source>
</evidence>
<name>A0A6B0QWW2_9CETA</name>
<protein>
    <submittedName>
        <fullName evidence="1">Uncharacterized protein</fullName>
    </submittedName>
</protein>
<organism evidence="1 2">
    <name type="scientific">Bos mutus</name>
    <name type="common">wild yak</name>
    <dbReference type="NCBI Taxonomy" id="72004"/>
    <lineage>
        <taxon>Eukaryota</taxon>
        <taxon>Metazoa</taxon>
        <taxon>Chordata</taxon>
        <taxon>Craniata</taxon>
        <taxon>Vertebrata</taxon>
        <taxon>Euteleostomi</taxon>
        <taxon>Mammalia</taxon>
        <taxon>Eutheria</taxon>
        <taxon>Laurasiatheria</taxon>
        <taxon>Artiodactyla</taxon>
        <taxon>Ruminantia</taxon>
        <taxon>Pecora</taxon>
        <taxon>Bovidae</taxon>
        <taxon>Bovinae</taxon>
        <taxon>Bos</taxon>
    </lineage>
</organism>
<keyword evidence="2" id="KW-1185">Reference proteome</keyword>
<comment type="caution">
    <text evidence="1">The sequence shown here is derived from an EMBL/GenBank/DDBJ whole genome shotgun (WGS) entry which is preliminary data.</text>
</comment>
<proteinExistence type="predicted"/>
<dbReference type="EMBL" id="VBQZ03000012">
    <property type="protein sequence ID" value="MXQ82329.1"/>
    <property type="molecule type" value="Genomic_DNA"/>
</dbReference>